<dbReference type="NCBIfam" id="TIGR01460">
    <property type="entry name" value="HAD-SF-IIA"/>
    <property type="match status" value="1"/>
</dbReference>
<reference evidence="1 2" key="1">
    <citation type="submission" date="2016-03" db="EMBL/GenBank/DDBJ databases">
        <title>EvidentialGene: Evidence-directed Construction of Genes on Genomes.</title>
        <authorList>
            <person name="Gilbert D.G."/>
            <person name="Choi J.-H."/>
            <person name="Mockaitis K."/>
            <person name="Colbourne J."/>
            <person name="Pfrender M."/>
        </authorList>
    </citation>
    <scope>NUCLEOTIDE SEQUENCE [LARGE SCALE GENOMIC DNA]</scope>
    <source>
        <strain evidence="1 2">Xinb3</strain>
        <tissue evidence="1">Complete organism</tissue>
    </source>
</reference>
<dbReference type="Proteomes" id="UP000076858">
    <property type="component" value="Unassembled WGS sequence"/>
</dbReference>
<dbReference type="AlphaFoldDB" id="A0A0P5E5H3"/>
<evidence type="ECO:0000313" key="2">
    <source>
        <dbReference type="Proteomes" id="UP000076858"/>
    </source>
</evidence>
<dbReference type="OrthoDB" id="10251048at2759"/>
<dbReference type="InterPro" id="IPR006353">
    <property type="entry name" value="HAD-SF_hydro_IIA_CECR5"/>
</dbReference>
<comment type="caution">
    <text evidence="1">The sequence shown here is derived from an EMBL/GenBank/DDBJ whole genome shotgun (WGS) entry which is preliminary data.</text>
</comment>
<dbReference type="EMBL" id="LRGB01001569">
    <property type="protein sequence ID" value="KZS11775.1"/>
    <property type="molecule type" value="Genomic_DNA"/>
</dbReference>
<dbReference type="InterPro" id="IPR050324">
    <property type="entry name" value="CDP-alcohol_PTase-I"/>
</dbReference>
<dbReference type="InterPro" id="IPR036412">
    <property type="entry name" value="HAD-like_sf"/>
</dbReference>
<keyword evidence="2" id="KW-1185">Reference proteome</keyword>
<protein>
    <submittedName>
        <fullName evidence="1">Cat eye syndrome critical region protein 5</fullName>
    </submittedName>
</protein>
<organism evidence="1 2">
    <name type="scientific">Daphnia magna</name>
    <dbReference type="NCBI Taxonomy" id="35525"/>
    <lineage>
        <taxon>Eukaryota</taxon>
        <taxon>Metazoa</taxon>
        <taxon>Ecdysozoa</taxon>
        <taxon>Arthropoda</taxon>
        <taxon>Crustacea</taxon>
        <taxon>Branchiopoda</taxon>
        <taxon>Diplostraca</taxon>
        <taxon>Cladocera</taxon>
        <taxon>Anomopoda</taxon>
        <taxon>Daphniidae</taxon>
        <taxon>Daphnia</taxon>
    </lineage>
</organism>
<dbReference type="GO" id="GO:0046474">
    <property type="term" value="P:glycerophospholipid biosynthetic process"/>
    <property type="evidence" value="ECO:0007669"/>
    <property type="project" value="TreeGrafter"/>
</dbReference>
<gene>
    <name evidence="1" type="ORF">APZ42_023450</name>
</gene>
<sequence>MAFYLLPIKSLFQPRIISKVFTKCIGPAIGSNLLHRAISTTNPISPEFGFMFDIDGVIVRGTEVLPAAIESFKKLVDSYGKFRVPVIFVTNAGNNLRCQKAQKLTDLLGVKISQEQVVMAHSPLKMFKLFHDKRVLVSGQGPIREISKNLGFTNVCTVEDIRKAFPVLDVVDQKKRENMSRKIDEKFPHIEAVVLMQEPAEWDSALQLIIDVLMTNGKLLNPPAKLPYPHIPLLACNMDLQWMAEAWMPRFGHGAFLVCLEELYKKITGRDMIYTALIGKPSELTMHHADNMCQLHARSLGVQSSVKRIYFVGDNLNTDIFGANLYHRYLTRQRSGRSVAGIAAAITGRGAQTCELEMENEDVNVSAEECHSILVQTGVYNASSDTFSNHSPRDFLPVEGGLREPAFCVPDVLRAVELVFQQEKFY</sequence>
<dbReference type="Gene3D" id="3.40.50.1000">
    <property type="entry name" value="HAD superfamily/HAD-like"/>
    <property type="match status" value="2"/>
</dbReference>
<name>A0A0P5E5H3_9CRUS</name>
<dbReference type="STRING" id="35525.A0A0P5E5H3"/>
<dbReference type="NCBIfam" id="TIGR01456">
    <property type="entry name" value="CECR5"/>
    <property type="match status" value="1"/>
</dbReference>
<dbReference type="Pfam" id="PF13344">
    <property type="entry name" value="Hydrolase_6"/>
    <property type="match status" value="1"/>
</dbReference>
<dbReference type="FunFam" id="3.40.50.1000:FF:000345">
    <property type="entry name" value="Cat eye syndrome critical region protein"/>
    <property type="match status" value="1"/>
</dbReference>
<dbReference type="InterPro" id="IPR023214">
    <property type="entry name" value="HAD_sf"/>
</dbReference>
<proteinExistence type="predicted"/>
<dbReference type="GO" id="GO:0005739">
    <property type="term" value="C:mitochondrion"/>
    <property type="evidence" value="ECO:0007669"/>
    <property type="project" value="TreeGrafter"/>
</dbReference>
<accession>A0A0P5E5H3</accession>
<dbReference type="PANTHER" id="PTHR14269:SF4">
    <property type="entry name" value="CAT EYE SYNDROME CRITICAL REGION PROTEIN 5"/>
    <property type="match status" value="1"/>
</dbReference>
<evidence type="ECO:0000313" key="1">
    <source>
        <dbReference type="EMBL" id="KZS11775.1"/>
    </source>
</evidence>
<dbReference type="PANTHER" id="PTHR14269">
    <property type="entry name" value="CDP-DIACYLGLYCEROL--GLYCEROL-3-PHOSPHATE 3-PHOSPHATIDYLTRANSFERASE-RELATED"/>
    <property type="match status" value="1"/>
</dbReference>
<dbReference type="SUPFAM" id="SSF56784">
    <property type="entry name" value="HAD-like"/>
    <property type="match status" value="1"/>
</dbReference>
<dbReference type="InterPro" id="IPR006357">
    <property type="entry name" value="HAD-SF_hydro_IIA"/>
</dbReference>